<gene>
    <name evidence="9" type="ORF">TH6_07505</name>
</gene>
<accession>A0A367VCG9</accession>
<comment type="similarity">
    <text evidence="7">Belongs to the binding-protein-dependent transport system permease family.</text>
</comment>
<evidence type="ECO:0000256" key="3">
    <source>
        <dbReference type="ARBA" id="ARBA00022475"/>
    </source>
</evidence>
<keyword evidence="3" id="KW-1003">Cell membrane</keyword>
<dbReference type="Pfam" id="PF19300">
    <property type="entry name" value="BPD_transp_1_N"/>
    <property type="match status" value="1"/>
</dbReference>
<dbReference type="EMBL" id="JPWB01000003">
    <property type="protein sequence ID" value="RCK22894.1"/>
    <property type="molecule type" value="Genomic_DNA"/>
</dbReference>
<dbReference type="Pfam" id="PF00528">
    <property type="entry name" value="BPD_transp_1"/>
    <property type="match status" value="1"/>
</dbReference>
<dbReference type="PANTHER" id="PTHR30465:SF43">
    <property type="entry name" value="OLIGOPEPTIDE ABC TRANSPORTER, PERMEASE PROTEIN"/>
    <property type="match status" value="1"/>
</dbReference>
<reference evidence="9 10" key="1">
    <citation type="submission" date="2014-07" db="EMBL/GenBank/DDBJ databases">
        <title>Draft genome sequence of Thalassospira profundimaris R8-17.</title>
        <authorList>
            <person name="Lai Q."/>
            <person name="Shao Z."/>
        </authorList>
    </citation>
    <scope>NUCLEOTIDE SEQUENCE [LARGE SCALE GENOMIC DNA]</scope>
    <source>
        <strain evidence="9 10">R8-17</strain>
    </source>
</reference>
<protein>
    <submittedName>
        <fullName evidence="9">ABC transporter permease</fullName>
    </submittedName>
</protein>
<sequence>MLTYLARRLFVMIPTLLIISVLVFVIIQLPPGDFLTTYLNELQAQGEAVDPAKIEFLKRQYGLDQPIYIQYAEWAWGLLQGDLGFSFEYNLPVTDVVGDRLWLSLVLNFSTVLFIYIVSFPIGIYSATRQYSWGDYGFTLLGFLGLAMPNFLFALILLYYANVVFGTSIGGLMDPEYINQGWSLGKMMSVVEHLWAPVVVIGTSGTASMIRRLRANLLDELGKQYVVTAHAKGLSPTKVLFKYPLRMALNPFIADIGNILPQVVSGSVLVSVVMSLPTTGPMLLTALQSQDMYLAGSFLMFLALLTVVGMFVSDVLLAWLDPRIRLQGGVGK</sequence>
<evidence type="ECO:0000313" key="10">
    <source>
        <dbReference type="Proteomes" id="UP000253061"/>
    </source>
</evidence>
<keyword evidence="4 7" id="KW-0812">Transmembrane</keyword>
<dbReference type="GO" id="GO:0055085">
    <property type="term" value="P:transmembrane transport"/>
    <property type="evidence" value="ECO:0007669"/>
    <property type="project" value="InterPro"/>
</dbReference>
<keyword evidence="5 7" id="KW-1133">Transmembrane helix</keyword>
<feature type="transmembrane region" description="Helical" evidence="7">
    <location>
        <begin position="252"/>
        <end position="274"/>
    </location>
</feature>
<comment type="subcellular location">
    <subcellularLocation>
        <location evidence="1 7">Cell membrane</location>
        <topology evidence="1 7">Multi-pass membrane protein</topology>
    </subcellularLocation>
</comment>
<evidence type="ECO:0000256" key="7">
    <source>
        <dbReference type="RuleBase" id="RU363032"/>
    </source>
</evidence>
<dbReference type="InterPro" id="IPR000515">
    <property type="entry name" value="MetI-like"/>
</dbReference>
<keyword evidence="2 7" id="KW-0813">Transport</keyword>
<comment type="caution">
    <text evidence="9">The sequence shown here is derived from an EMBL/GenBank/DDBJ whole genome shotgun (WGS) entry which is preliminary data.</text>
</comment>
<evidence type="ECO:0000256" key="4">
    <source>
        <dbReference type="ARBA" id="ARBA00022692"/>
    </source>
</evidence>
<feature type="transmembrane region" description="Helical" evidence="7">
    <location>
        <begin position="101"/>
        <end position="124"/>
    </location>
</feature>
<feature type="transmembrane region" description="Helical" evidence="7">
    <location>
        <begin position="294"/>
        <end position="320"/>
    </location>
</feature>
<feature type="domain" description="ABC transmembrane type-1" evidence="8">
    <location>
        <begin position="101"/>
        <end position="311"/>
    </location>
</feature>
<dbReference type="Gene3D" id="1.10.3720.10">
    <property type="entry name" value="MetI-like"/>
    <property type="match status" value="1"/>
</dbReference>
<evidence type="ECO:0000256" key="5">
    <source>
        <dbReference type="ARBA" id="ARBA00022989"/>
    </source>
</evidence>
<dbReference type="GO" id="GO:0005886">
    <property type="term" value="C:plasma membrane"/>
    <property type="evidence" value="ECO:0007669"/>
    <property type="project" value="UniProtKB-SubCell"/>
</dbReference>
<evidence type="ECO:0000256" key="2">
    <source>
        <dbReference type="ARBA" id="ARBA00022448"/>
    </source>
</evidence>
<keyword evidence="6 7" id="KW-0472">Membrane</keyword>
<evidence type="ECO:0000313" key="9">
    <source>
        <dbReference type="EMBL" id="RCK22894.1"/>
    </source>
</evidence>
<dbReference type="SUPFAM" id="SSF161098">
    <property type="entry name" value="MetI-like"/>
    <property type="match status" value="1"/>
</dbReference>
<feature type="transmembrane region" description="Helical" evidence="7">
    <location>
        <begin position="194"/>
        <end position="213"/>
    </location>
</feature>
<dbReference type="Proteomes" id="UP000253061">
    <property type="component" value="Unassembled WGS sequence"/>
</dbReference>
<evidence type="ECO:0000256" key="1">
    <source>
        <dbReference type="ARBA" id="ARBA00004651"/>
    </source>
</evidence>
<name>A0A367VCG9_9PROT</name>
<dbReference type="InterPro" id="IPR035906">
    <property type="entry name" value="MetI-like_sf"/>
</dbReference>
<feature type="transmembrane region" description="Helical" evidence="7">
    <location>
        <begin position="136"/>
        <end position="161"/>
    </location>
</feature>
<dbReference type="InterPro" id="IPR045621">
    <property type="entry name" value="BPD_transp_1_N"/>
</dbReference>
<evidence type="ECO:0000256" key="6">
    <source>
        <dbReference type="ARBA" id="ARBA00023136"/>
    </source>
</evidence>
<dbReference type="AlphaFoldDB" id="A0A367VCG9"/>
<dbReference type="PANTHER" id="PTHR30465">
    <property type="entry name" value="INNER MEMBRANE ABC TRANSPORTER"/>
    <property type="match status" value="1"/>
</dbReference>
<dbReference type="RefSeq" id="WP_062955194.1">
    <property type="nucleotide sequence ID" value="NZ_JPWB01000003.1"/>
</dbReference>
<dbReference type="PROSITE" id="PS50928">
    <property type="entry name" value="ABC_TM1"/>
    <property type="match status" value="1"/>
</dbReference>
<evidence type="ECO:0000259" key="8">
    <source>
        <dbReference type="PROSITE" id="PS50928"/>
    </source>
</evidence>
<proteinExistence type="inferred from homology"/>
<feature type="transmembrane region" description="Helical" evidence="7">
    <location>
        <begin position="9"/>
        <end position="29"/>
    </location>
</feature>
<organism evidence="9 10">
    <name type="scientific">Thalassospira profundimaris</name>
    <dbReference type="NCBI Taxonomy" id="502049"/>
    <lineage>
        <taxon>Bacteria</taxon>
        <taxon>Pseudomonadati</taxon>
        <taxon>Pseudomonadota</taxon>
        <taxon>Alphaproteobacteria</taxon>
        <taxon>Rhodospirillales</taxon>
        <taxon>Thalassospiraceae</taxon>
        <taxon>Thalassospira</taxon>
    </lineage>
</organism>